<reference evidence="1 2" key="1">
    <citation type="journal article" date="2009" name="Genome Res.">
        <title>Whole genome sequence of Desulfovibrio magneticus strain RS-1 revealed common gene clusters in magnetotactic bacteria.</title>
        <authorList>
            <person name="Nakazawa H."/>
            <person name="Arakaki A."/>
            <person name="Narita-Yamada S."/>
            <person name="Yashiro I."/>
            <person name="Jinno K."/>
            <person name="Aoki N."/>
            <person name="Tsuruyama A."/>
            <person name="Okamura Y."/>
            <person name="Tanikawa S."/>
            <person name="Fujita N."/>
            <person name="Takeyama H."/>
            <person name="Matsunaga T."/>
        </authorList>
    </citation>
    <scope>NUCLEOTIDE SEQUENCE [LARGE SCALE GENOMIC DNA]</scope>
    <source>
        <strain evidence="2">ATCC 700980 / DSM 13731 / RS-1</strain>
    </source>
</reference>
<name>C4XQJ5_SOLM1</name>
<sequence>MIESLITVLMMLKFYIFSYLKLRYRHLAGAHFPFYIVSGCINKEICSIGWPSQFHWTCLQRPRPSNRKAIEILKALCF</sequence>
<protein>
    <submittedName>
        <fullName evidence="1">Uncharacterized protein</fullName>
    </submittedName>
</protein>
<proteinExistence type="predicted"/>
<dbReference type="HOGENOM" id="CLU_2616254_0_0_7"/>
<evidence type="ECO:0000313" key="2">
    <source>
        <dbReference type="Proteomes" id="UP000009071"/>
    </source>
</evidence>
<gene>
    <name evidence="1" type="ordered locus">DMR_18690</name>
</gene>
<dbReference type="STRING" id="573370.DMR_18690"/>
<dbReference type="KEGG" id="dma:DMR_18690"/>
<evidence type="ECO:0000313" key="1">
    <source>
        <dbReference type="EMBL" id="BAH75360.1"/>
    </source>
</evidence>
<dbReference type="Proteomes" id="UP000009071">
    <property type="component" value="Chromosome"/>
</dbReference>
<dbReference type="AlphaFoldDB" id="C4XQJ5"/>
<organism evidence="1 2">
    <name type="scientific">Solidesulfovibrio magneticus (strain ATCC 700980 / DSM 13731 / RS-1)</name>
    <name type="common">Desulfovibrio magneticus</name>
    <dbReference type="NCBI Taxonomy" id="573370"/>
    <lineage>
        <taxon>Bacteria</taxon>
        <taxon>Pseudomonadati</taxon>
        <taxon>Thermodesulfobacteriota</taxon>
        <taxon>Desulfovibrionia</taxon>
        <taxon>Desulfovibrionales</taxon>
        <taxon>Desulfovibrionaceae</taxon>
        <taxon>Solidesulfovibrio</taxon>
    </lineage>
</organism>
<dbReference type="EMBL" id="AP010904">
    <property type="protein sequence ID" value="BAH75360.1"/>
    <property type="molecule type" value="Genomic_DNA"/>
</dbReference>
<keyword evidence="2" id="KW-1185">Reference proteome</keyword>
<accession>C4XQJ5</accession>